<comment type="caution">
    <text evidence="3">The sequence shown here is derived from an EMBL/GenBank/DDBJ whole genome shotgun (WGS) entry which is preliminary data.</text>
</comment>
<evidence type="ECO:0000313" key="4">
    <source>
        <dbReference type="Proteomes" id="UP000735302"/>
    </source>
</evidence>
<name>A0AAV4BV04_9GAST</name>
<organism evidence="3 4">
    <name type="scientific">Plakobranchus ocellatus</name>
    <dbReference type="NCBI Taxonomy" id="259542"/>
    <lineage>
        <taxon>Eukaryota</taxon>
        <taxon>Metazoa</taxon>
        <taxon>Spiralia</taxon>
        <taxon>Lophotrochozoa</taxon>
        <taxon>Mollusca</taxon>
        <taxon>Gastropoda</taxon>
        <taxon>Heterobranchia</taxon>
        <taxon>Euthyneura</taxon>
        <taxon>Panpulmonata</taxon>
        <taxon>Sacoglossa</taxon>
        <taxon>Placobranchoidea</taxon>
        <taxon>Plakobranchidae</taxon>
        <taxon>Plakobranchus</taxon>
    </lineage>
</organism>
<accession>A0AAV4BV04</accession>
<evidence type="ECO:0000313" key="3">
    <source>
        <dbReference type="EMBL" id="GFO22633.1"/>
    </source>
</evidence>
<feature type="compositionally biased region" description="Gly residues" evidence="1">
    <location>
        <begin position="525"/>
        <end position="536"/>
    </location>
</feature>
<feature type="chain" id="PRO_5044022457" evidence="2">
    <location>
        <begin position="22"/>
        <end position="662"/>
    </location>
</feature>
<feature type="signal peptide" evidence="2">
    <location>
        <begin position="1"/>
        <end position="21"/>
    </location>
</feature>
<dbReference type="Proteomes" id="UP000735302">
    <property type="component" value="Unassembled WGS sequence"/>
</dbReference>
<reference evidence="3 4" key="1">
    <citation type="journal article" date="2021" name="Elife">
        <title>Chloroplast acquisition without the gene transfer in kleptoplastic sea slugs, Plakobranchus ocellatus.</title>
        <authorList>
            <person name="Maeda T."/>
            <person name="Takahashi S."/>
            <person name="Yoshida T."/>
            <person name="Shimamura S."/>
            <person name="Takaki Y."/>
            <person name="Nagai Y."/>
            <person name="Toyoda A."/>
            <person name="Suzuki Y."/>
            <person name="Arimoto A."/>
            <person name="Ishii H."/>
            <person name="Satoh N."/>
            <person name="Nishiyama T."/>
            <person name="Hasebe M."/>
            <person name="Maruyama T."/>
            <person name="Minagawa J."/>
            <person name="Obokata J."/>
            <person name="Shigenobu S."/>
        </authorList>
    </citation>
    <scope>NUCLEOTIDE SEQUENCE [LARGE SCALE GENOMIC DNA]</scope>
</reference>
<proteinExistence type="predicted"/>
<dbReference type="InterPro" id="IPR053320">
    <property type="entry name" value="Protein_DD3-3_O-glyco"/>
</dbReference>
<keyword evidence="4" id="KW-1185">Reference proteome</keyword>
<dbReference type="PANTHER" id="PTHR35170">
    <property type="entry name" value="PROTEIN DD3-3"/>
    <property type="match status" value="1"/>
</dbReference>
<feature type="region of interest" description="Disordered" evidence="1">
    <location>
        <begin position="521"/>
        <end position="541"/>
    </location>
</feature>
<sequence>MLLGSVGVALTCLLVLGGVAADVYLHVPRGSNNRLRERTDTRTKAKRLFDSQNNNRGGYNVGDQTDLPSGRYQEKQYKMKYFQSGPWKTQSDGKGRSYLNVEWTNQHGCGGNENTSPQKQNCALVLQYLCQDEDSAIASPDALRNGYVIKKPVYTKPNKRNIDMNRKSRDVKPYLGLHETWDWYNKCYLRERNKGLFTSDQKLKATKNLGYSSAIHTRQNPNGNRYGYECPEERDYHPYWHPTPWVDVAVLAENASMCSHYQTKSFNVQPYHECIHPNGWSRYNNKEACTSHGGRWLLLHNYLEKAKDRRSKSACERTKTSGLTYHWAVAYDSKDYRPECLVKLHAPDCTEAPWSRSNHLGNGRDGNPLSYKWTLPYFPSAKTKRCVFRIRYNISTDDYDPYHTDYMQSGRYPNTWVPSWLAPPIRQNPYVYIMKQMSPLRLAINTAQFGRVFQDRSHVFQLKPRKDNIPSEPVLHNLNVRGKRGNIVQVYPAVEYDFAPTELRIKLGNLVHIQWTGSNTHRNEGVGGDGQAGSDGEGMPETDRNNLVEMTDRSGNFPTPYEQSTMWDNVEVVWIYHGKKNLDKRDLAINMASSGYYWCAQWQKCQRESVEGKQKMSYLLDNAPASFEGAVLKFTKRGTYHFMCTRNNNFSNRSQKAAIIVE</sequence>
<protein>
    <submittedName>
        <fullName evidence="3">Protein dd3-3-like</fullName>
    </submittedName>
</protein>
<gene>
    <name evidence="3" type="ORF">PoB_004913800</name>
</gene>
<dbReference type="AlphaFoldDB" id="A0AAV4BV04"/>
<evidence type="ECO:0000256" key="1">
    <source>
        <dbReference type="SAM" id="MobiDB-lite"/>
    </source>
</evidence>
<feature type="compositionally biased region" description="Polar residues" evidence="1">
    <location>
        <begin position="50"/>
        <end position="67"/>
    </location>
</feature>
<evidence type="ECO:0000256" key="2">
    <source>
        <dbReference type="SAM" id="SignalP"/>
    </source>
</evidence>
<feature type="region of interest" description="Disordered" evidence="1">
    <location>
        <begin position="46"/>
        <end position="68"/>
    </location>
</feature>
<keyword evidence="2" id="KW-0732">Signal</keyword>
<dbReference type="PANTHER" id="PTHR35170:SF2">
    <property type="entry name" value="PROTEIN DD3-3"/>
    <property type="match status" value="1"/>
</dbReference>
<dbReference type="EMBL" id="BLXT01005430">
    <property type="protein sequence ID" value="GFO22633.1"/>
    <property type="molecule type" value="Genomic_DNA"/>
</dbReference>